<proteinExistence type="predicted"/>
<dbReference type="InterPro" id="IPR027417">
    <property type="entry name" value="P-loop_NTPase"/>
</dbReference>
<keyword evidence="4" id="KW-1185">Reference proteome</keyword>
<dbReference type="InterPro" id="IPR052634">
    <property type="entry name" value="Sperm_flagellar-bone_growth"/>
</dbReference>
<dbReference type="GeneID" id="124296616"/>
<dbReference type="RefSeq" id="XP_046602625.1">
    <property type="nucleotide sequence ID" value="XM_046746669.1"/>
</dbReference>
<dbReference type="InterPro" id="IPR054517">
    <property type="entry name" value="SPEF2_D5"/>
</dbReference>
<feature type="domain" description="SPEF2 C-terminal" evidence="3">
    <location>
        <begin position="1379"/>
        <end position="1510"/>
    </location>
</feature>
<protein>
    <submittedName>
        <fullName evidence="5">Sperm flagellar protein 2-like</fullName>
    </submittedName>
</protein>
<dbReference type="PANTHER" id="PTHR14919:SF0">
    <property type="entry name" value="SPERM FLAGELLAR PROTEIN 2"/>
    <property type="match status" value="1"/>
</dbReference>
<evidence type="ECO:0000313" key="5">
    <source>
        <dbReference type="RefSeq" id="XP_046602625.1"/>
    </source>
</evidence>
<evidence type="ECO:0000259" key="2">
    <source>
        <dbReference type="Pfam" id="PF22946"/>
    </source>
</evidence>
<sequence>MSEVLKTWFQNRLGIMIDLHPDVFGLITRDGTLLAQLLHSYDIIDNAQISTIHSTEDPALARVNLKLLRVWLKFIGVDCDDDTIEEISNGQGTTATRLFYKIFVSLEGKDKLHFITQQKEREKFIPQSSKFDVSTVPDKSPPPVCSENPLAGQLVSNASVIAWHRDKFQAILNRCILARKLCVSKQQQVHSTEKILTENIMEKESEVHMDYIRPFPEQEIQELHNFSCQHKVRSPEKYTYHELCNEKKLGEAMEPAPADPEAAKTYVKCMKDRTRRASQSYRCKSQMEKSLTAKLWEKQVANQETEFDLAVAKKLFSQSQYEKQMMTKLCEIRDQKQRIAKNRGIVNKLMEERMRTEHNIELAREHEVAVREGQDIEAECSRLCELHRRIHERKIQNCYERNYLICNDVLNDLIDIAVQAAIYRESNDNFIPAKIWGEWKALFIKSQPIFSSIDNIEYLCEENPEDEVEDIFRAEIERQEVLNDADFDNYLNVSAPWDEFMPDIDLETEEILRLGIIVLGYIVHRLLDYVYPPESKPEPASVPKVSSACILLGVLDTSVYPTIQSLLNHRGIKLIFMEDAINYCLRCFKDEMKDFSCIDLSAITSKNEVSSKTALNNPTSRGNKNTTLKKKATPMGPSKTTEMTTRIVDKQTQTPRVIPNEDMSPDLSNSAYIGKWVYQFLTLGQPLSNELNTKILIEYMKSLNDIEGWVLIDYPNTFDQMAQLESALTGIKIPQDKKISDDLDGDIDELNQVPPRITYEDENLGEFSRSCRESRLVYNPIPNVRRESLSSYMTAYIRALPKPKNMHIREEDIFEILSEDTTPLDAFYTTQGIAYAVYYTSFDLFTLKRLCRLAIGDMSIPRVPSIELFGEALDSLEDEEANPPLSKTPIVKQFVPCPEPVNDDWGGESDYEGEGANYLNNTISTVTVEPTPPKPGEDVWEWIKFPQAPLLLEALANLWENMETVYIEDLKEIFFIKRVQYSHIVPYRNYVTKHMTDFIQRPDSKQDLLHKFHTSYNDIAMDMRDDLDVKCELHCRVADFQKALWEICDERRKQAEEERQRIIRLDWTAEEMVVLANLYICMIEAEVDRYIDTVQLLQDYYTSMLQRPISENRLAKLPLQRLEIISNELMISSSTVSLVKAKKPAAKETASSKTGKNVASQIPHKAPIIDCTRIKKQIAELLISAEETPHLTGEIICYQAVHANIMYARNVVDSQALSLLESLKKEQTSFTPDAKGRIQMAKNQLLPTVDAELMAELLKRGPDLYCEWRSALQFEINRILLRLKLLENAALSDISFLYETMQRCFSNVMTATNDRYNREIKSVNEMASVFSLAIEEEIPIQEELLLDEDRFIVRSSVLMYPDEPTPPPEPIREAKLPSQFRMGQLGRLMDIFRYVAPHGSLPQRFFTYILEDIIACGEDEGVISHLPSLWSQLRPCDVPYLVTEIFGDTEYVDWREFIIYAMDISMPSDEDILDMRFQFIAMDPTLSEMVTRDQFHSIKYWFTNCDLKDPACKNLLHEDYQRNEEEMYEEEREYAKIEKTCGLILPKTPSESKRSLYSNDSTVDSTFPASSRNITPQETVRLMLAKELLCEMFVSGCTNVNYTAFLLAFCKDYDPREGFGKALTLVLGDKICVSEKEGEEFVAELLEQQRLAAEEMAMRNDQWEAAEKNVSNVISDVLKNTLELTEGITISEVDNLDDHSDRIESTASQQKRNTSIEYTNSVSPGNSRLLPPNVVLSTPYSFPPPGSKASDEYVSDQEISRSTILAEGYSKESLGIIGKPVVIHWIPREACQAVLLATLPWHARQPDILGTTSCLRDCLDKVYADLLDTEIRNEQDYVLSHRLVNHGFITNLLSSTSTFTMKNIGNILRDLLNKKYNLKQTTNC</sequence>
<accession>A0ABM3GQS6</accession>
<feature type="domain" description="CPC1/SPEF2" evidence="2">
    <location>
        <begin position="317"/>
        <end position="448"/>
    </location>
</feature>
<feature type="compositionally biased region" description="Polar residues" evidence="1">
    <location>
        <begin position="611"/>
        <end position="626"/>
    </location>
</feature>
<evidence type="ECO:0000256" key="1">
    <source>
        <dbReference type="SAM" id="MobiDB-lite"/>
    </source>
</evidence>
<dbReference type="Pfam" id="PF24082">
    <property type="entry name" value="SPEF2_C"/>
    <property type="match status" value="2"/>
</dbReference>
<evidence type="ECO:0000259" key="3">
    <source>
        <dbReference type="Pfam" id="PF24082"/>
    </source>
</evidence>
<organism evidence="4 5">
    <name type="scientific">Neodiprion lecontei</name>
    <name type="common">Redheaded pine sawfly</name>
    <dbReference type="NCBI Taxonomy" id="441921"/>
    <lineage>
        <taxon>Eukaryota</taxon>
        <taxon>Metazoa</taxon>
        <taxon>Ecdysozoa</taxon>
        <taxon>Arthropoda</taxon>
        <taxon>Hexapoda</taxon>
        <taxon>Insecta</taxon>
        <taxon>Pterygota</taxon>
        <taxon>Neoptera</taxon>
        <taxon>Endopterygota</taxon>
        <taxon>Hymenoptera</taxon>
        <taxon>Tenthredinoidea</taxon>
        <taxon>Diprionidae</taxon>
        <taxon>Diprioninae</taxon>
        <taxon>Neodiprion</taxon>
    </lineage>
</organism>
<dbReference type="Proteomes" id="UP000829291">
    <property type="component" value="Chromosome 1"/>
</dbReference>
<name>A0ABM3GQS6_NEOLC</name>
<reference evidence="5" key="1">
    <citation type="submission" date="2025-08" db="UniProtKB">
        <authorList>
            <consortium name="RefSeq"/>
        </authorList>
    </citation>
    <scope>IDENTIFICATION</scope>
    <source>
        <tissue evidence="5">Thorax and Abdomen</tissue>
    </source>
</reference>
<gene>
    <name evidence="5" type="primary">LOC124296616</name>
</gene>
<feature type="region of interest" description="Disordered" evidence="1">
    <location>
        <begin position="611"/>
        <end position="642"/>
    </location>
</feature>
<dbReference type="PANTHER" id="PTHR14919">
    <property type="entry name" value="KPL2-RELATED"/>
    <property type="match status" value="1"/>
</dbReference>
<dbReference type="InterPro" id="IPR056199">
    <property type="entry name" value="SPEF2_C"/>
</dbReference>
<dbReference type="Gene3D" id="3.40.50.300">
    <property type="entry name" value="P-loop containing nucleotide triphosphate hydrolases"/>
    <property type="match status" value="1"/>
</dbReference>
<evidence type="ECO:0000313" key="4">
    <source>
        <dbReference type="Proteomes" id="UP000829291"/>
    </source>
</evidence>
<feature type="domain" description="SPEF2 C-terminal" evidence="3">
    <location>
        <begin position="1572"/>
        <end position="1632"/>
    </location>
</feature>
<feature type="compositionally biased region" description="Polar residues" evidence="1">
    <location>
        <begin position="1705"/>
        <end position="1725"/>
    </location>
</feature>
<feature type="region of interest" description="Disordered" evidence="1">
    <location>
        <begin position="1699"/>
        <end position="1725"/>
    </location>
</feature>
<dbReference type="Pfam" id="PF22946">
    <property type="entry name" value="SPEF2_D5"/>
    <property type="match status" value="1"/>
</dbReference>